<dbReference type="RefSeq" id="WP_089218808.1">
    <property type="nucleotide sequence ID" value="NZ_FZOS01000005.1"/>
</dbReference>
<dbReference type="PANTHER" id="PTHR43884">
    <property type="entry name" value="ACYL-COA DEHYDROGENASE"/>
    <property type="match status" value="1"/>
</dbReference>
<evidence type="ECO:0000259" key="7">
    <source>
        <dbReference type="Pfam" id="PF02771"/>
    </source>
</evidence>
<protein>
    <submittedName>
        <fullName evidence="8">Acyl-CoA dehydrogenase</fullName>
    </submittedName>
</protein>
<dbReference type="PANTHER" id="PTHR43884:SF20">
    <property type="entry name" value="ACYL-COA DEHYDROGENASE FADE28"/>
    <property type="match status" value="1"/>
</dbReference>
<dbReference type="AlphaFoldDB" id="A0A239DWX1"/>
<sequence length="380" mass="39688">MDFALTEDQASLRDLAAQILSDNSTDDSLRAFARDDRPYDAALWQTLAEAGLLGLAVPEAHGGLGLGMIELGLLLEEQGRTLAPVPLHATLVAGALPIARFGSAAQQAMLARVVAGEAVLTAALEEVGNHDPARPMLRATRSGNGWTLDGVKTAVPYGAQAERILVPATSDEGVIVFVVDPQAAGVEIAAQQSTSPEPQAEIRFRAAQLAGDDVLGTVGQGGEIARFIVDHARAGLAALQVGICGEALKRTAAYSSERIQFDKPLGSMQGVQHRVADGFIDVEAMRSTALRAAWLLDEGITSPAEVETAKYWAAIGGHRVSHSAQHLHGGIGADTDYPIHRFFLAAKQVELALGGAQPMLAAIGREIAAGNTEPLAGARA</sequence>
<dbReference type="InterPro" id="IPR036250">
    <property type="entry name" value="AcylCo_DH-like_C"/>
</dbReference>
<keyword evidence="5" id="KW-0560">Oxidoreductase</keyword>
<dbReference type="InterPro" id="IPR013786">
    <property type="entry name" value="AcylCoA_DH/ox_N"/>
</dbReference>
<evidence type="ECO:0000256" key="3">
    <source>
        <dbReference type="ARBA" id="ARBA00022630"/>
    </source>
</evidence>
<dbReference type="GO" id="GO:0003995">
    <property type="term" value="F:acyl-CoA dehydrogenase activity"/>
    <property type="evidence" value="ECO:0007669"/>
    <property type="project" value="TreeGrafter"/>
</dbReference>
<dbReference type="Gene3D" id="1.10.540.10">
    <property type="entry name" value="Acyl-CoA dehydrogenase/oxidase, N-terminal domain"/>
    <property type="match status" value="1"/>
</dbReference>
<proteinExistence type="inferred from homology"/>
<organism evidence="8 9">
    <name type="scientific">Edaphosphingomonas laterariae</name>
    <dbReference type="NCBI Taxonomy" id="861865"/>
    <lineage>
        <taxon>Bacteria</taxon>
        <taxon>Pseudomonadati</taxon>
        <taxon>Pseudomonadota</taxon>
        <taxon>Alphaproteobacteria</taxon>
        <taxon>Sphingomonadales</taxon>
        <taxon>Rhizorhabdaceae</taxon>
        <taxon>Edaphosphingomonas</taxon>
    </lineage>
</organism>
<dbReference type="InterPro" id="IPR037069">
    <property type="entry name" value="AcylCoA_DH/ox_N_sf"/>
</dbReference>
<reference evidence="9" key="1">
    <citation type="submission" date="2017-06" db="EMBL/GenBank/DDBJ databases">
        <authorList>
            <person name="Varghese N."/>
            <person name="Submissions S."/>
        </authorList>
    </citation>
    <scope>NUCLEOTIDE SEQUENCE [LARGE SCALE GENOMIC DNA]</scope>
    <source>
        <strain evidence="9">LNB2</strain>
    </source>
</reference>
<feature type="domain" description="Acyl-CoA dehydrogenase/oxidase N-terminal" evidence="7">
    <location>
        <begin position="6"/>
        <end position="117"/>
    </location>
</feature>
<evidence type="ECO:0000313" key="8">
    <source>
        <dbReference type="EMBL" id="SNS36769.1"/>
    </source>
</evidence>
<dbReference type="CDD" id="cd00567">
    <property type="entry name" value="ACAD"/>
    <property type="match status" value="1"/>
</dbReference>
<evidence type="ECO:0000259" key="6">
    <source>
        <dbReference type="Pfam" id="PF00441"/>
    </source>
</evidence>
<comment type="cofactor">
    <cofactor evidence="1">
        <name>FAD</name>
        <dbReference type="ChEBI" id="CHEBI:57692"/>
    </cofactor>
</comment>
<dbReference type="Proteomes" id="UP000198281">
    <property type="component" value="Unassembled WGS sequence"/>
</dbReference>
<evidence type="ECO:0000256" key="4">
    <source>
        <dbReference type="ARBA" id="ARBA00022827"/>
    </source>
</evidence>
<keyword evidence="3" id="KW-0285">Flavoprotein</keyword>
<evidence type="ECO:0000256" key="2">
    <source>
        <dbReference type="ARBA" id="ARBA00009347"/>
    </source>
</evidence>
<keyword evidence="4" id="KW-0274">FAD</keyword>
<dbReference type="SUPFAM" id="SSF56645">
    <property type="entry name" value="Acyl-CoA dehydrogenase NM domain-like"/>
    <property type="match status" value="1"/>
</dbReference>
<dbReference type="InterPro" id="IPR009100">
    <property type="entry name" value="AcylCoA_DH/oxidase_NM_dom_sf"/>
</dbReference>
<accession>A0A239DWX1</accession>
<dbReference type="EMBL" id="FZOS01000005">
    <property type="protein sequence ID" value="SNS36769.1"/>
    <property type="molecule type" value="Genomic_DNA"/>
</dbReference>
<dbReference type="Gene3D" id="1.20.140.10">
    <property type="entry name" value="Butyryl-CoA Dehydrogenase, subunit A, domain 3"/>
    <property type="match status" value="1"/>
</dbReference>
<dbReference type="InterPro" id="IPR046373">
    <property type="entry name" value="Acyl-CoA_Oxase/DH_mid-dom_sf"/>
</dbReference>
<dbReference type="Pfam" id="PF00441">
    <property type="entry name" value="Acyl-CoA_dh_1"/>
    <property type="match status" value="1"/>
</dbReference>
<evidence type="ECO:0000313" key="9">
    <source>
        <dbReference type="Proteomes" id="UP000198281"/>
    </source>
</evidence>
<dbReference type="InterPro" id="IPR009075">
    <property type="entry name" value="AcylCo_DH/oxidase_C"/>
</dbReference>
<feature type="domain" description="Acyl-CoA dehydrogenase/oxidase C-terminal" evidence="6">
    <location>
        <begin position="220"/>
        <end position="367"/>
    </location>
</feature>
<evidence type="ECO:0000256" key="1">
    <source>
        <dbReference type="ARBA" id="ARBA00001974"/>
    </source>
</evidence>
<evidence type="ECO:0000256" key="5">
    <source>
        <dbReference type="ARBA" id="ARBA00023002"/>
    </source>
</evidence>
<keyword evidence="9" id="KW-1185">Reference proteome</keyword>
<dbReference type="SUPFAM" id="SSF47203">
    <property type="entry name" value="Acyl-CoA dehydrogenase C-terminal domain-like"/>
    <property type="match status" value="1"/>
</dbReference>
<dbReference type="Pfam" id="PF02771">
    <property type="entry name" value="Acyl-CoA_dh_N"/>
    <property type="match status" value="1"/>
</dbReference>
<dbReference type="OrthoDB" id="4319499at2"/>
<comment type="similarity">
    <text evidence="2">Belongs to the acyl-CoA dehydrogenase family.</text>
</comment>
<dbReference type="GO" id="GO:0050660">
    <property type="term" value="F:flavin adenine dinucleotide binding"/>
    <property type="evidence" value="ECO:0007669"/>
    <property type="project" value="InterPro"/>
</dbReference>
<name>A0A239DWX1_9SPHN</name>
<dbReference type="Gene3D" id="2.40.110.10">
    <property type="entry name" value="Butyryl-CoA Dehydrogenase, subunit A, domain 2"/>
    <property type="match status" value="1"/>
</dbReference>
<gene>
    <name evidence="8" type="ORF">SAMN06295912_10579</name>
</gene>